<dbReference type="InterPro" id="IPR004045">
    <property type="entry name" value="Glutathione_S-Trfase_N"/>
</dbReference>
<dbReference type="InterPro" id="IPR040079">
    <property type="entry name" value="Glutathione_S-Trfase"/>
</dbReference>
<reference evidence="3" key="1">
    <citation type="submission" date="2024-06" db="EMBL/GenBank/DDBJ databases">
        <title>Methylostella associata gen. nov., sp. nov., a novel Ancalomicrobiaceae-affiliated facultatively methylotrophic bacteria that feed on methanotrophs of the genus Methylococcus.</title>
        <authorList>
            <person name="Saltykova V."/>
            <person name="Danilova O.V."/>
            <person name="Oshkin I.Y."/>
            <person name="Belova S.E."/>
            <person name="Pimenov N.V."/>
            <person name="Dedysh S.N."/>
        </authorList>
    </citation>
    <scope>NUCLEOTIDE SEQUENCE</scope>
    <source>
        <strain evidence="3">S20</strain>
    </source>
</reference>
<feature type="domain" description="GST C-terminal" evidence="2">
    <location>
        <begin position="96"/>
        <end position="218"/>
    </location>
</feature>
<evidence type="ECO:0000259" key="1">
    <source>
        <dbReference type="PROSITE" id="PS50404"/>
    </source>
</evidence>
<evidence type="ECO:0000259" key="2">
    <source>
        <dbReference type="PROSITE" id="PS50405"/>
    </source>
</evidence>
<gene>
    <name evidence="3" type="ORF">ABS361_05240</name>
</gene>
<dbReference type="PANTHER" id="PTHR44051">
    <property type="entry name" value="GLUTATHIONE S-TRANSFERASE-RELATED"/>
    <property type="match status" value="1"/>
</dbReference>
<dbReference type="CDD" id="cd03048">
    <property type="entry name" value="GST_N_Ure2p_like"/>
    <property type="match status" value="1"/>
</dbReference>
<dbReference type="KEGG" id="mflg:ABS361_05240"/>
<dbReference type="Gene3D" id="1.20.1050.10">
    <property type="match status" value="1"/>
</dbReference>
<feature type="domain" description="GST N-terminal" evidence="1">
    <location>
        <begin position="6"/>
        <end position="93"/>
    </location>
</feature>
<dbReference type="PROSITE" id="PS50404">
    <property type="entry name" value="GST_NTER"/>
    <property type="match status" value="1"/>
</dbReference>
<dbReference type="Gene3D" id="3.40.30.10">
    <property type="entry name" value="Glutaredoxin"/>
    <property type="match status" value="1"/>
</dbReference>
<dbReference type="InterPro" id="IPR036282">
    <property type="entry name" value="Glutathione-S-Trfase_C_sf"/>
</dbReference>
<dbReference type="SFLD" id="SFLDG01151">
    <property type="entry name" value="Main.2:_Nu-like"/>
    <property type="match status" value="1"/>
</dbReference>
<dbReference type="InterPro" id="IPR010987">
    <property type="entry name" value="Glutathione-S-Trfase_C-like"/>
</dbReference>
<sequence>MAEETVSPIELYYWPTPNGWKITIMLEELGLPYSVRYVDIGRGAQFEPKFLAFSPNNKMPAIIDPAGPGGQPISVFESGAILLYLGRKHGRFYPTDERARVAVEEWLMWQMGGFGPMLGQNHHFALYAPEKIPYAIKRYRDETHRLYGVLDKRLAGRDFVAGDYSIADMAIIGWATGHERQGIDLAEFPNLKAWYDRMLARPAVTRGLAVGRDMRRDIAQDEEAKKVLFGQR</sequence>
<protein>
    <submittedName>
        <fullName evidence="3">Glutathione binding-like protein</fullName>
    </submittedName>
</protein>
<dbReference type="Pfam" id="PF00043">
    <property type="entry name" value="GST_C"/>
    <property type="match status" value="1"/>
</dbReference>
<dbReference type="SFLD" id="SFLDS00019">
    <property type="entry name" value="Glutathione_Transferase_(cytos"/>
    <property type="match status" value="1"/>
</dbReference>
<evidence type="ECO:0000313" key="3">
    <source>
        <dbReference type="EMBL" id="XBY45680.1"/>
    </source>
</evidence>
<dbReference type="AlphaFoldDB" id="A0AAU7XD69"/>
<organism evidence="3">
    <name type="scientific">Methyloraptor flagellatus</name>
    <dbReference type="NCBI Taxonomy" id="3162530"/>
    <lineage>
        <taxon>Bacteria</taxon>
        <taxon>Pseudomonadati</taxon>
        <taxon>Pseudomonadota</taxon>
        <taxon>Alphaproteobacteria</taxon>
        <taxon>Hyphomicrobiales</taxon>
        <taxon>Ancalomicrobiaceae</taxon>
        <taxon>Methyloraptor</taxon>
    </lineage>
</organism>
<dbReference type="SUPFAM" id="SSF47616">
    <property type="entry name" value="GST C-terminal domain-like"/>
    <property type="match status" value="1"/>
</dbReference>
<dbReference type="Pfam" id="PF13409">
    <property type="entry name" value="GST_N_2"/>
    <property type="match status" value="1"/>
</dbReference>
<dbReference type="PANTHER" id="PTHR44051:SF19">
    <property type="entry name" value="DISULFIDE-BOND OXIDOREDUCTASE YFCG"/>
    <property type="match status" value="1"/>
</dbReference>
<dbReference type="RefSeq" id="WP_407050773.1">
    <property type="nucleotide sequence ID" value="NZ_CP158568.1"/>
</dbReference>
<dbReference type="CDD" id="cd10291">
    <property type="entry name" value="GST_C_YfcG_like"/>
    <property type="match status" value="1"/>
</dbReference>
<name>A0AAU7XD69_9HYPH</name>
<dbReference type="SUPFAM" id="SSF52833">
    <property type="entry name" value="Thioredoxin-like"/>
    <property type="match status" value="1"/>
</dbReference>
<dbReference type="PROSITE" id="PS50405">
    <property type="entry name" value="GST_CTER"/>
    <property type="match status" value="1"/>
</dbReference>
<dbReference type="EMBL" id="CP158568">
    <property type="protein sequence ID" value="XBY45680.1"/>
    <property type="molecule type" value="Genomic_DNA"/>
</dbReference>
<dbReference type="InterPro" id="IPR004046">
    <property type="entry name" value="GST_C"/>
</dbReference>
<dbReference type="SFLD" id="SFLDG00358">
    <property type="entry name" value="Main_(cytGST)"/>
    <property type="match status" value="1"/>
</dbReference>
<accession>A0AAU7XD69</accession>
<dbReference type="InterPro" id="IPR036249">
    <property type="entry name" value="Thioredoxin-like_sf"/>
</dbReference>
<proteinExistence type="predicted"/>